<dbReference type="EMBL" id="BJXJ01000020">
    <property type="protein sequence ID" value="GEM76105.1"/>
    <property type="molecule type" value="Genomic_DNA"/>
</dbReference>
<evidence type="ECO:0000313" key="1">
    <source>
        <dbReference type="EMBL" id="GEM76105.1"/>
    </source>
</evidence>
<sequence>MSQQRNFHPPILTQDVETLFKQLDSYDDPCLLFLYANNLEQWRYQILLNTLQDEKISTSEIYQLSVDVSFCLCFDDATSIQVLADELINKAKESGTSVFLSVFRHNCLAKPKDTFDWGVVQLKKLVETSTSDMDLAINDFTDRTNWPGLEEYTRPKETNPLTEQFIKEEPKLGWLIRIAKRFGFASKKINLAELEQLSSLSMVRPFIESLPNGEALWHYVLTGHGKDILDEQNAFIDLDGVLLLVHANRFAPEFYRHILDVLRYDSIPEQNDIHDDFERVIYELAEELLEAETGRATKQTCMLRLLDIFYHIFDQTTWSDNIYEILVETEGSSCLTDAEFKARYSRPTTEDTDNVTAETQQAILELLDDFEDYHFCSYKQWRSIEKIFVDKRLAVNPNCWKGSEPSSHLLLASILLYKDKQTNINDSNTQALRQLIDDLLLPEILRLIESDLEHDETLPNAFVTWLHSDSTDIDFDSIQQLKSVLAGDIGMDAHRTKHQAQPHTQLFSSISDFMPILASCYWLQLSEPRLLTQKVITMALRLAPQATLSCFTRLQMPFSGRFKNDKQKKQLLVDLSKIEIDAYDFLTFEVRLAQSHDIPRYRKLVRKYAKLKKDKQQLWDIALAKVTPRIRDYFYLDVYRLAPKVATPLLTQRSDMLDELINKTSHFDDDFIKTMFTHDELSFSERREFLPEKYKLPIVIESEVERIKQVSRFAWFILADQKLKLIAVSGEEKLDSEAKLLDFAKYSANFYVIINDSVERNTITTKLHSFISYTEREKRLKQGIQDFLSGKLTFEHYQNKFDHYSDSKVYDIYIENYCEYSTCILPQILAEPDEQVQLRLIKLLCSHRTRGKRILRKIAENMFFDHYLTNGRADFEMRHDPELDVDDLTDDWIERWQNFHKELEHKINAVQ</sequence>
<dbReference type="RefSeq" id="WP_039982233.1">
    <property type="nucleotide sequence ID" value="NZ_BAOJ01000098.1"/>
</dbReference>
<dbReference type="AlphaFoldDB" id="A0A511QFL9"/>
<reference evidence="1 2" key="1">
    <citation type="submission" date="2019-07" db="EMBL/GenBank/DDBJ databases">
        <title>Whole genome shotgun sequence of Vibrio sagamiensis NBRC 104589.</title>
        <authorList>
            <person name="Hosoyama A."/>
            <person name="Uohara A."/>
            <person name="Ohji S."/>
            <person name="Ichikawa N."/>
        </authorList>
    </citation>
    <scope>NUCLEOTIDE SEQUENCE [LARGE SCALE GENOMIC DNA]</scope>
    <source>
        <strain evidence="1 2">NBRC 104589</strain>
    </source>
</reference>
<evidence type="ECO:0000313" key="2">
    <source>
        <dbReference type="Proteomes" id="UP000321922"/>
    </source>
</evidence>
<dbReference type="OrthoDB" id="5836651at2"/>
<accession>A0A511QFL9</accession>
<proteinExistence type="predicted"/>
<comment type="caution">
    <text evidence="1">The sequence shown here is derived from an EMBL/GenBank/DDBJ whole genome shotgun (WGS) entry which is preliminary data.</text>
</comment>
<organism evidence="1 2">
    <name type="scientific">Vibrio sagamiensis NBRC 104589</name>
    <dbReference type="NCBI Taxonomy" id="1219064"/>
    <lineage>
        <taxon>Bacteria</taxon>
        <taxon>Pseudomonadati</taxon>
        <taxon>Pseudomonadota</taxon>
        <taxon>Gammaproteobacteria</taxon>
        <taxon>Vibrionales</taxon>
        <taxon>Vibrionaceae</taxon>
        <taxon>Vibrio</taxon>
    </lineage>
</organism>
<dbReference type="Proteomes" id="UP000321922">
    <property type="component" value="Unassembled WGS sequence"/>
</dbReference>
<name>A0A511QFL9_9VIBR</name>
<keyword evidence="2" id="KW-1185">Reference proteome</keyword>
<gene>
    <name evidence="1" type="ORF">VSA01S_22170</name>
</gene>
<protein>
    <submittedName>
        <fullName evidence="1">Uncharacterized protein</fullName>
    </submittedName>
</protein>